<evidence type="ECO:0000313" key="6">
    <source>
        <dbReference type="EMBL" id="CAI4039291.1"/>
    </source>
</evidence>
<proteinExistence type="predicted"/>
<evidence type="ECO:0000313" key="7">
    <source>
        <dbReference type="Proteomes" id="UP001161438"/>
    </source>
</evidence>
<name>A0AA35J0M2_SACMI</name>
<keyword evidence="4 5" id="KW-0472">Membrane</keyword>
<dbReference type="RefSeq" id="XP_056082406.1">
    <property type="nucleotide sequence ID" value="XM_056222746.1"/>
</dbReference>
<accession>A0AA35J0M2</accession>
<dbReference type="GeneID" id="80918502"/>
<evidence type="ECO:0000256" key="4">
    <source>
        <dbReference type="ARBA" id="ARBA00023136"/>
    </source>
</evidence>
<keyword evidence="3 5" id="KW-1133">Transmembrane helix</keyword>
<sequence>MFNTKLNLLTISFLQLISFSGFLLCSLSSPIIKSWGLARVGGMYYGAFGYCQEADVFFCSPVHLLYNASKVGLSDSSFERWWLNPKSRDTVGKLLISIPIATCFTLICSILPFVSFFLYPPGGTKVPLIILNVTLHTLSFLSTVFACIIILLQFHPFTTWCGWLTIPCSFCSFLACILSLLGCIHQYNQTAIIEKEASIENLDSILKLYGMSQTPSALSDKSSQATKSTVLSPSSKSVYLSTSFSNNLQRTLDPNQDELPPEIIPSVKKATSVNFFIPNLHGAPMFSDRSKSNQKTLSIHEIDIANLFVKQEDREMPVKKKIENVLYYEDITSPSQHNHNSPWLFGVHTTQLANDFKVYSQKDHCPTAPPKYQLCQIAHYGNQDNVGQNSTPYNSQRKLVGHNLNHDHNSHSVRGINEQSHQTLPEAYNTQNMLPIKYKPAYKQRIHHEKGNPQPAYTFH</sequence>
<feature type="transmembrane region" description="Helical" evidence="5">
    <location>
        <begin position="164"/>
        <end position="187"/>
    </location>
</feature>
<dbReference type="PANTHER" id="PTHR28013">
    <property type="entry name" value="PROTEIN DCV1-RELATED"/>
    <property type="match status" value="1"/>
</dbReference>
<dbReference type="GO" id="GO:0035838">
    <property type="term" value="C:growing cell tip"/>
    <property type="evidence" value="ECO:0007669"/>
    <property type="project" value="TreeGrafter"/>
</dbReference>
<reference evidence="6" key="1">
    <citation type="submission" date="2022-10" db="EMBL/GenBank/DDBJ databases">
        <authorList>
            <person name="Byrne P K."/>
        </authorList>
    </citation>
    <scope>NUCLEOTIDE SEQUENCE</scope>
    <source>
        <strain evidence="6">IFO1815</strain>
    </source>
</reference>
<dbReference type="Pfam" id="PF06687">
    <property type="entry name" value="SUR7"/>
    <property type="match status" value="1"/>
</dbReference>
<dbReference type="Proteomes" id="UP001161438">
    <property type="component" value="Chromosome 7"/>
</dbReference>
<evidence type="ECO:0000256" key="1">
    <source>
        <dbReference type="ARBA" id="ARBA00004141"/>
    </source>
</evidence>
<dbReference type="GO" id="GO:0005886">
    <property type="term" value="C:plasma membrane"/>
    <property type="evidence" value="ECO:0007669"/>
    <property type="project" value="InterPro"/>
</dbReference>
<comment type="subcellular location">
    <subcellularLocation>
        <location evidence="1">Membrane</location>
        <topology evidence="1">Multi-pass membrane protein</topology>
    </subcellularLocation>
</comment>
<dbReference type="InterPro" id="IPR051380">
    <property type="entry name" value="pH-response_reg_palI/RIM9"/>
</dbReference>
<feature type="transmembrane region" description="Helical" evidence="5">
    <location>
        <begin position="129"/>
        <end position="152"/>
    </location>
</feature>
<feature type="transmembrane region" description="Helical" evidence="5">
    <location>
        <begin position="94"/>
        <end position="117"/>
    </location>
</feature>
<dbReference type="PANTHER" id="PTHR28013:SF3">
    <property type="entry name" value="PROTEIN DCV1-RELATED"/>
    <property type="match status" value="1"/>
</dbReference>
<keyword evidence="7" id="KW-1185">Reference proteome</keyword>
<dbReference type="GO" id="GO:0032153">
    <property type="term" value="C:cell division site"/>
    <property type="evidence" value="ECO:0007669"/>
    <property type="project" value="TreeGrafter"/>
</dbReference>
<keyword evidence="2 5" id="KW-0812">Transmembrane</keyword>
<dbReference type="InterPro" id="IPR009571">
    <property type="entry name" value="SUR7/Rim9-like_fungi"/>
</dbReference>
<gene>
    <name evidence="6" type="primary">SMKI07G2740</name>
    <name evidence="6" type="ORF">SMKI_07G2740</name>
</gene>
<dbReference type="AlphaFoldDB" id="A0AA35J0M2"/>
<evidence type="ECO:0000256" key="5">
    <source>
        <dbReference type="SAM" id="Phobius"/>
    </source>
</evidence>
<organism evidence="6 7">
    <name type="scientific">Saccharomyces mikatae IFO 1815</name>
    <dbReference type="NCBI Taxonomy" id="226126"/>
    <lineage>
        <taxon>Eukaryota</taxon>
        <taxon>Fungi</taxon>
        <taxon>Dikarya</taxon>
        <taxon>Ascomycota</taxon>
        <taxon>Saccharomycotina</taxon>
        <taxon>Saccharomycetes</taxon>
        <taxon>Saccharomycetales</taxon>
        <taxon>Saccharomycetaceae</taxon>
        <taxon>Saccharomyces</taxon>
    </lineage>
</organism>
<protein>
    <submittedName>
        <fullName evidence="6">Uncharacterized protein</fullName>
    </submittedName>
</protein>
<dbReference type="EMBL" id="OX365763">
    <property type="protein sequence ID" value="CAI4039291.1"/>
    <property type="molecule type" value="Genomic_DNA"/>
</dbReference>
<feature type="transmembrane region" description="Helical" evidence="5">
    <location>
        <begin position="6"/>
        <end position="27"/>
    </location>
</feature>
<evidence type="ECO:0000256" key="2">
    <source>
        <dbReference type="ARBA" id="ARBA00022692"/>
    </source>
</evidence>
<evidence type="ECO:0000256" key="3">
    <source>
        <dbReference type="ARBA" id="ARBA00022989"/>
    </source>
</evidence>